<dbReference type="InterPro" id="IPR012919">
    <property type="entry name" value="SUN_dom"/>
</dbReference>
<dbReference type="SMART" id="SM00463">
    <property type="entry name" value="SMR"/>
    <property type="match status" value="1"/>
</dbReference>
<evidence type="ECO:0000256" key="4">
    <source>
        <dbReference type="ARBA" id="ARBA00023136"/>
    </source>
</evidence>
<comment type="caution">
    <text evidence="8">The sequence shown here is derived from an EMBL/GenBank/DDBJ whole genome shotgun (WGS) entry which is preliminary data.</text>
</comment>
<dbReference type="PROSITE" id="PS51469">
    <property type="entry name" value="SUN"/>
    <property type="match status" value="1"/>
</dbReference>
<feature type="region of interest" description="Disordered" evidence="5">
    <location>
        <begin position="719"/>
        <end position="782"/>
    </location>
</feature>
<proteinExistence type="predicted"/>
<dbReference type="InterPro" id="IPR008979">
    <property type="entry name" value="Galactose-bd-like_sf"/>
</dbReference>
<evidence type="ECO:0000259" key="6">
    <source>
        <dbReference type="PROSITE" id="PS50828"/>
    </source>
</evidence>
<dbReference type="PROSITE" id="PS50828">
    <property type="entry name" value="SMR"/>
    <property type="match status" value="1"/>
</dbReference>
<evidence type="ECO:0000256" key="3">
    <source>
        <dbReference type="ARBA" id="ARBA00022989"/>
    </source>
</evidence>
<feature type="compositionally biased region" description="Basic and acidic residues" evidence="5">
    <location>
        <begin position="756"/>
        <end position="766"/>
    </location>
</feature>
<dbReference type="AlphaFoldDB" id="A0A218W9H7"/>
<dbReference type="Pfam" id="PF08590">
    <property type="entry name" value="DUF1771"/>
    <property type="match status" value="1"/>
</dbReference>
<feature type="region of interest" description="Disordered" evidence="5">
    <location>
        <begin position="1"/>
        <end position="77"/>
    </location>
</feature>
<feature type="compositionally biased region" description="Basic and acidic residues" evidence="5">
    <location>
        <begin position="1"/>
        <end position="10"/>
    </location>
</feature>
<dbReference type="SUPFAM" id="SSF49785">
    <property type="entry name" value="Galactose-binding domain-like"/>
    <property type="match status" value="1"/>
</dbReference>
<dbReference type="GO" id="GO:0005737">
    <property type="term" value="C:cytoplasm"/>
    <property type="evidence" value="ECO:0007669"/>
    <property type="project" value="TreeGrafter"/>
</dbReference>
<dbReference type="SMART" id="SM01162">
    <property type="entry name" value="DUF1771"/>
    <property type="match status" value="1"/>
</dbReference>
<name>A0A218W9H7_PUNGR</name>
<dbReference type="Proteomes" id="UP000197138">
    <property type="component" value="Unassembled WGS sequence"/>
</dbReference>
<protein>
    <recommendedName>
        <fullName evidence="10">SUN domain-containing protein</fullName>
    </recommendedName>
</protein>
<evidence type="ECO:0000313" key="9">
    <source>
        <dbReference type="Proteomes" id="UP000197138"/>
    </source>
</evidence>
<keyword evidence="4" id="KW-0472">Membrane</keyword>
<feature type="compositionally biased region" description="Basic and acidic residues" evidence="5">
    <location>
        <begin position="719"/>
        <end position="728"/>
    </location>
</feature>
<dbReference type="Gene3D" id="3.30.1370.110">
    <property type="match status" value="1"/>
</dbReference>
<keyword evidence="3" id="KW-1133">Transmembrane helix</keyword>
<organism evidence="8 9">
    <name type="scientific">Punica granatum</name>
    <name type="common">Pomegranate</name>
    <dbReference type="NCBI Taxonomy" id="22663"/>
    <lineage>
        <taxon>Eukaryota</taxon>
        <taxon>Viridiplantae</taxon>
        <taxon>Streptophyta</taxon>
        <taxon>Embryophyta</taxon>
        <taxon>Tracheophyta</taxon>
        <taxon>Spermatophyta</taxon>
        <taxon>Magnoliopsida</taxon>
        <taxon>eudicotyledons</taxon>
        <taxon>Gunneridae</taxon>
        <taxon>Pentapetalae</taxon>
        <taxon>rosids</taxon>
        <taxon>malvids</taxon>
        <taxon>Myrtales</taxon>
        <taxon>Lythraceae</taxon>
        <taxon>Punica</taxon>
    </lineage>
</organism>
<dbReference type="InterPro" id="IPR013899">
    <property type="entry name" value="DUF1771"/>
</dbReference>
<feature type="compositionally biased region" description="Low complexity" evidence="5">
    <location>
        <begin position="55"/>
        <end position="65"/>
    </location>
</feature>
<evidence type="ECO:0000256" key="5">
    <source>
        <dbReference type="SAM" id="MobiDB-lite"/>
    </source>
</evidence>
<reference evidence="9" key="1">
    <citation type="journal article" date="2017" name="Plant J.">
        <title>The pomegranate (Punica granatum L.) genome and the genomics of punicalagin biosynthesis.</title>
        <authorList>
            <person name="Qin G."/>
            <person name="Xu C."/>
            <person name="Ming R."/>
            <person name="Tang H."/>
            <person name="Guyot R."/>
            <person name="Kramer E.M."/>
            <person name="Hu Y."/>
            <person name="Yi X."/>
            <person name="Qi Y."/>
            <person name="Xu X."/>
            <person name="Gao Z."/>
            <person name="Pan H."/>
            <person name="Jian J."/>
            <person name="Tian Y."/>
            <person name="Yue Z."/>
            <person name="Xu Y."/>
        </authorList>
    </citation>
    <scope>NUCLEOTIDE SEQUENCE [LARGE SCALE GENOMIC DNA]</scope>
    <source>
        <strain evidence="9">cv. Dabenzi</strain>
    </source>
</reference>
<evidence type="ECO:0000256" key="1">
    <source>
        <dbReference type="ARBA" id="ARBA00004370"/>
    </source>
</evidence>
<sequence>MNTSRTRDKPSGWAAFALKQQEKQPLEQDPFPPITMRSPGSLPASGNHNRKNDFSNRSSSSTLSSPINFPTLPDARNGQRQLHMGASCKTQDNKPLIEDSNATALKKLKEVHSWADGGFIGYIVKALDNDINQASILLEGMVLAGIFEDGREREEVSVPSRKYADPSALTATPVHNPEELLSCSKDECDFSRKDDCGKTARTKFLFGDLKSLPLEPEWEEDEDIYVRYRKDAIRVMRSASQHSRAARNAFLRGDHSSAKQHSLKACEEWMVAERLNSQAAMEILRARNDGNDVWKLDLHGLHATEAIQVLREHLQKIESQISFNRSISPSRNNRPSQKKDADVWSSSVKSLISKDTENSTQSHASRQISSSLQVITGVGNHSRGRAALPAAVRSFLNENGYHFDEIRPGVITVRPKFRRSKASFSRSVVVGIQVLKLLAAGAVTHRFLGDQMCGHEVEPRLANIPFALPNFDVCPIFHERAPYCVGPRSEICDIQVESKGELQDHFASTKEQGEGERKGDRISRDRPPKLDEFKYKAINPREKSVPGQNVSIMHRVEPSGVEYNYASASKGAKVLAYNKEAKGTSNILGKDMDKYLRNPCSAEVKFVIIELSEETLVCTIEIANFEHHSSNLKDFEVLGNLIYPTENWVKLGHFTAKKVKQSQRFTLKEPKWARYLKLDLLSHYGSEFYCTLSTVKVYGIDAVEHMLEDLISVQDHAFHPEESVEETRSTLPQPMAPQTDRPHQDHVSEGYSEPVSDDKQKQEADHVSQSGDQTRDIQPQPVGRVAGESVMKILMQKVRSLDVNLSILERYLQELNTRYGDLFKELDEEVAQTAMLLEKMRLDVMSLIENKEETVKDVADLVSWKSLVSSQFDILSRENEILRSQMERVTDFWVDLENKNIVVLLLTFMFGSFSAIKLVADLTIILLTMLCELLDLALFSFSTSAG</sequence>
<dbReference type="GO" id="GO:0016020">
    <property type="term" value="C:membrane"/>
    <property type="evidence" value="ECO:0007669"/>
    <property type="project" value="UniProtKB-SubCell"/>
</dbReference>
<evidence type="ECO:0000313" key="8">
    <source>
        <dbReference type="EMBL" id="OWM69435.1"/>
    </source>
</evidence>
<evidence type="ECO:0000256" key="2">
    <source>
        <dbReference type="ARBA" id="ARBA00022692"/>
    </source>
</evidence>
<dbReference type="PANTHER" id="PTHR12953">
    <property type="entry name" value="MEMBRANE PROTEIN CH1 RELATED"/>
    <property type="match status" value="1"/>
</dbReference>
<dbReference type="PANTHER" id="PTHR12953:SF7">
    <property type="entry name" value="SUN DOMAIN-CONTAINING PROTEIN"/>
    <property type="match status" value="1"/>
</dbReference>
<dbReference type="Gene3D" id="2.60.120.260">
    <property type="entry name" value="Galactose-binding domain-like"/>
    <property type="match status" value="1"/>
</dbReference>
<accession>A0A218W9H7</accession>
<evidence type="ECO:0000259" key="7">
    <source>
        <dbReference type="PROSITE" id="PS51469"/>
    </source>
</evidence>
<dbReference type="Pfam" id="PF07738">
    <property type="entry name" value="Sad1_UNC"/>
    <property type="match status" value="1"/>
</dbReference>
<gene>
    <name evidence="8" type="ORF">CDL15_Pgr013896</name>
</gene>
<dbReference type="GO" id="GO:0034975">
    <property type="term" value="P:protein folding in endoplasmic reticulum"/>
    <property type="evidence" value="ECO:0007669"/>
    <property type="project" value="TreeGrafter"/>
</dbReference>
<dbReference type="SUPFAM" id="SSF160443">
    <property type="entry name" value="SMR domain-like"/>
    <property type="match status" value="1"/>
</dbReference>
<feature type="region of interest" description="Disordered" evidence="5">
    <location>
        <begin position="503"/>
        <end position="527"/>
    </location>
</feature>
<dbReference type="EMBL" id="MTKT01004864">
    <property type="protein sequence ID" value="OWM69435.1"/>
    <property type="molecule type" value="Genomic_DNA"/>
</dbReference>
<keyword evidence="2" id="KW-0812">Transmembrane</keyword>
<dbReference type="InterPro" id="IPR002625">
    <property type="entry name" value="Smr_dom"/>
</dbReference>
<comment type="subcellular location">
    <subcellularLocation>
        <location evidence="1">Membrane</location>
    </subcellularLocation>
</comment>
<evidence type="ECO:0008006" key="10">
    <source>
        <dbReference type="Google" id="ProtNLM"/>
    </source>
</evidence>
<dbReference type="InterPro" id="IPR045120">
    <property type="entry name" value="Suco/Slp1-like"/>
</dbReference>
<dbReference type="InterPro" id="IPR036063">
    <property type="entry name" value="Smr_dom_sf"/>
</dbReference>
<feature type="domain" description="SUN" evidence="7">
    <location>
        <begin position="542"/>
        <end position="702"/>
    </location>
</feature>
<feature type="domain" description="Smr" evidence="6">
    <location>
        <begin position="296"/>
        <end position="416"/>
    </location>
</feature>